<gene>
    <name evidence="1" type="ORF">GZ78_09585</name>
</gene>
<dbReference type="AlphaFoldDB" id="A0A081NHG0"/>
<dbReference type="STRING" id="1137799.GZ78_09585"/>
<dbReference type="InterPro" id="IPR020518">
    <property type="entry name" value="Tscrpt_reg_PrtN"/>
</dbReference>
<evidence type="ECO:0000313" key="2">
    <source>
        <dbReference type="Proteomes" id="UP000028073"/>
    </source>
</evidence>
<protein>
    <recommendedName>
        <fullName evidence="3">Pyocin activator protein PrtN</fullName>
    </recommendedName>
</protein>
<dbReference type="RefSeq" id="WP_034834810.1">
    <property type="nucleotide sequence ID" value="NZ_JOKH01000002.1"/>
</dbReference>
<evidence type="ECO:0000313" key="1">
    <source>
        <dbReference type="EMBL" id="KEQ17883.1"/>
    </source>
</evidence>
<evidence type="ECO:0008006" key="3">
    <source>
        <dbReference type="Google" id="ProtNLM"/>
    </source>
</evidence>
<keyword evidence="2" id="KW-1185">Reference proteome</keyword>
<dbReference type="Proteomes" id="UP000028073">
    <property type="component" value="Unassembled WGS sequence"/>
</dbReference>
<comment type="caution">
    <text evidence="1">The sequence shown here is derived from an EMBL/GenBank/DDBJ whole genome shotgun (WGS) entry which is preliminary data.</text>
</comment>
<dbReference type="Pfam" id="PF11112">
    <property type="entry name" value="PyocinActivator"/>
    <property type="match status" value="1"/>
</dbReference>
<dbReference type="EMBL" id="JOKH01000002">
    <property type="protein sequence ID" value="KEQ17883.1"/>
    <property type="molecule type" value="Genomic_DNA"/>
</dbReference>
<reference evidence="1 2" key="1">
    <citation type="submission" date="2014-06" db="EMBL/GenBank/DDBJ databases">
        <title>Whole Genome Sequences of Three Symbiotic Endozoicomonas Bacteria.</title>
        <authorList>
            <person name="Neave M.J."/>
            <person name="Apprill A."/>
            <person name="Voolstra C.R."/>
        </authorList>
    </citation>
    <scope>NUCLEOTIDE SEQUENCE [LARGE SCALE GENOMIC DNA]</scope>
    <source>
        <strain evidence="1 2">DSM 25634</strain>
    </source>
</reference>
<dbReference type="eggNOG" id="ENOG5032YRW">
    <property type="taxonomic scope" value="Bacteria"/>
</dbReference>
<dbReference type="GO" id="GO:0006355">
    <property type="term" value="P:regulation of DNA-templated transcription"/>
    <property type="evidence" value="ECO:0007669"/>
    <property type="project" value="InterPro"/>
</dbReference>
<proteinExistence type="predicted"/>
<sequence>MNTELMLFAKYEKPYVRLEEVCDEFFGLCEKKAKAAAASQQLPVPVVRLTESRKSPMMIRLSDLASYLDTRHQTYSNTWEKVRSVR</sequence>
<accession>A0A081NHG0</accession>
<dbReference type="OrthoDB" id="982642at2"/>
<name>A0A081NHG0_9GAMM</name>
<organism evidence="1 2">
    <name type="scientific">Endozoicomonas numazuensis</name>
    <dbReference type="NCBI Taxonomy" id="1137799"/>
    <lineage>
        <taxon>Bacteria</taxon>
        <taxon>Pseudomonadati</taxon>
        <taxon>Pseudomonadota</taxon>
        <taxon>Gammaproteobacteria</taxon>
        <taxon>Oceanospirillales</taxon>
        <taxon>Endozoicomonadaceae</taxon>
        <taxon>Endozoicomonas</taxon>
    </lineage>
</organism>